<dbReference type="InterPro" id="IPR000157">
    <property type="entry name" value="TIR_dom"/>
</dbReference>
<evidence type="ECO:0000313" key="2">
    <source>
        <dbReference type="Proteomes" id="UP000214596"/>
    </source>
</evidence>
<organism evidence="1 2">
    <name type="scientific">Vibrio parahaemolyticus</name>
    <dbReference type="NCBI Taxonomy" id="670"/>
    <lineage>
        <taxon>Bacteria</taxon>
        <taxon>Pseudomonadati</taxon>
        <taxon>Pseudomonadota</taxon>
        <taxon>Gammaproteobacteria</taxon>
        <taxon>Vibrionales</taxon>
        <taxon>Vibrionaceae</taxon>
        <taxon>Vibrio</taxon>
    </lineage>
</organism>
<keyword evidence="1" id="KW-0675">Receptor</keyword>
<dbReference type="SMART" id="SM00255">
    <property type="entry name" value="TIR"/>
    <property type="match status" value="1"/>
</dbReference>
<dbReference type="AlphaFoldDB" id="A0A227JGX1"/>
<dbReference type="SUPFAM" id="SSF52200">
    <property type="entry name" value="Toll/Interleukin receptor TIR domain"/>
    <property type="match status" value="1"/>
</dbReference>
<dbReference type="OrthoDB" id="1426235at2"/>
<accession>A0A227JGX1</accession>
<dbReference type="Proteomes" id="UP000214596">
    <property type="component" value="Unassembled WGS sequence"/>
</dbReference>
<dbReference type="STRING" id="670.ACZ92_17350"/>
<reference evidence="1 2" key="1">
    <citation type="journal article" date="2017" name="Appl. Environ. Microbiol.">
        <title>Parallel evolution of two clades of a major Atlantic endemic Vibrio parahaemolyticus pathogen lineage by independent acquisition of related pathogenicity islands.</title>
        <authorList>
            <person name="Xu F."/>
            <person name="Gonzalez-Escalona N."/>
            <person name="Drees K.P."/>
            <person name="Sebra R.P."/>
            <person name="Cooper V.S."/>
            <person name="Jones S.H."/>
            <person name="Whistler C.A."/>
        </authorList>
    </citation>
    <scope>NUCLEOTIDE SEQUENCE [LARGE SCALE GENOMIC DNA]</scope>
    <source>
        <strain evidence="1 2">MAVP-3</strain>
    </source>
</reference>
<name>A0A227JGX1_VIBPH</name>
<dbReference type="PROSITE" id="PS50104">
    <property type="entry name" value="TIR"/>
    <property type="match status" value="1"/>
</dbReference>
<gene>
    <name evidence="1" type="ORF">CA163_06320</name>
</gene>
<dbReference type="EMBL" id="NIXT01000238">
    <property type="protein sequence ID" value="OXE33664.1"/>
    <property type="molecule type" value="Genomic_DNA"/>
</dbReference>
<dbReference type="OMA" id="HDRRIVP"/>
<dbReference type="Pfam" id="PF13676">
    <property type="entry name" value="TIR_2"/>
    <property type="match status" value="1"/>
</dbReference>
<proteinExistence type="predicted"/>
<dbReference type="Gene3D" id="3.40.50.10140">
    <property type="entry name" value="Toll/interleukin-1 receptor homology (TIR) domain"/>
    <property type="match status" value="1"/>
</dbReference>
<dbReference type="GO" id="GO:0007165">
    <property type="term" value="P:signal transduction"/>
    <property type="evidence" value="ECO:0007669"/>
    <property type="project" value="InterPro"/>
</dbReference>
<sequence>MRHKSTSVTIQNNCGYDILKYVPSGAISVVVYKICLESEVVELFFSYCHKDEDYRNEMEVHLSLLKRQGVISTWHDRRIVVGSEIDADINTHLESANVIVLLVSPYFLASDYCYEKEMARAMERHNTGEAVVIPVILHPCDWHGAPFGKLLATPTDGKPISMYANQHEAFAIISKHIREAVESISVSHISTPQLQPKPSLSVPHDNSVRSSNLRVKRPFSDHEKDEFIDASFEYVARYFEGSLKELESRYSHLQAKFRHVDNNRFTASLYSNGERSAQCTLWLGGHSFQSKGIYYSNTETSSDNSYNEQMSVGDDGYSLHLKPLGMSFIQTNSNELSQEGAAEYFWTIFIQHLQR</sequence>
<comment type="caution">
    <text evidence="1">The sequence shown here is derived from an EMBL/GenBank/DDBJ whole genome shotgun (WGS) entry which is preliminary data.</text>
</comment>
<protein>
    <submittedName>
        <fullName evidence="1">Toll/interleukin-1 receptor domain-containing protein</fullName>
    </submittedName>
</protein>
<dbReference type="InterPro" id="IPR035897">
    <property type="entry name" value="Toll_tir_struct_dom_sf"/>
</dbReference>
<evidence type="ECO:0000313" key="1">
    <source>
        <dbReference type="EMBL" id="OXE33664.1"/>
    </source>
</evidence>